<evidence type="ECO:0000313" key="3">
    <source>
        <dbReference type="EMBL" id="CAK3961583.1"/>
    </source>
</evidence>
<protein>
    <recommendedName>
        <fullName evidence="5">ADP-ribosylation factor</fullName>
    </recommendedName>
</protein>
<organism evidence="3 4">
    <name type="scientific">Lecanosticta acicola</name>
    <dbReference type="NCBI Taxonomy" id="111012"/>
    <lineage>
        <taxon>Eukaryota</taxon>
        <taxon>Fungi</taxon>
        <taxon>Dikarya</taxon>
        <taxon>Ascomycota</taxon>
        <taxon>Pezizomycotina</taxon>
        <taxon>Dothideomycetes</taxon>
        <taxon>Dothideomycetidae</taxon>
        <taxon>Mycosphaerellales</taxon>
        <taxon>Mycosphaerellaceae</taxon>
        <taxon>Lecanosticta</taxon>
    </lineage>
</organism>
<keyword evidence="4" id="KW-1185">Reference proteome</keyword>
<dbReference type="EMBL" id="CAVMBE010000016">
    <property type="protein sequence ID" value="CAK3961583.1"/>
    <property type="molecule type" value="Genomic_DNA"/>
</dbReference>
<keyword evidence="2" id="KW-0472">Membrane</keyword>
<keyword evidence="2" id="KW-1133">Transmembrane helix</keyword>
<dbReference type="GO" id="GO:0005886">
    <property type="term" value="C:plasma membrane"/>
    <property type="evidence" value="ECO:0007669"/>
    <property type="project" value="UniProtKB-SubCell"/>
</dbReference>
<evidence type="ECO:0000256" key="1">
    <source>
        <dbReference type="ARBA" id="ARBA00004651"/>
    </source>
</evidence>
<sequence length="581" mass="65647">MDNPDGVTNSDASDAYDYYLSIGDRELQSGFRCLDDPSNLAECMSAVQSTTTDNFVVDFSDDTAWGAFDLPTRSISALLDEDRPETISTRWVNIWYPYQHRSLLELLAKRYDFSPRLLALMCSDPRLRRSTPSRTSLHKPSRKRFWERASVSIADTEADTELSDEISEHWSISSGDSVARSNLYSIADNIWHYSSVDFGRQYVCIGYNSLYGTKQGSHAGGEDTIKTVLPHCTRVWTWLVLCEDNTVISINEDPFPFTSSHHFSALQCRILSEIRRNLVNVFRSLSSVHDTPLLSRNPMTILPIRTRLGNTPEETAHRSSDAPGLLFYYLFENWHNSYTLVTRKESRYGVELTNLREDMFSLPKLVHIDRLDSLGKELGVLKRHYESHDRIIDRLLEPQHASAASLQNSQVGVGSSASQVSVDTVRPAVLVTESQSLMGVSLSSAARVRFRRLKDMIDLYALQEVEEYIKQKEALVAMNFSLIAIKQSLDVDKLTRITLLLTKATFLFLPTSLMTSYFSTQLIGVAYSVQTYWITFAVMLALSWMGLFMFGVSSGNVQTMEVMRGIGRGVRTLFKKAVGKG</sequence>
<evidence type="ECO:0000256" key="2">
    <source>
        <dbReference type="SAM" id="Phobius"/>
    </source>
</evidence>
<keyword evidence="2" id="KW-0812">Transmembrane</keyword>
<proteinExistence type="predicted"/>
<dbReference type="Proteomes" id="UP001296104">
    <property type="component" value="Unassembled WGS sequence"/>
</dbReference>
<gene>
    <name evidence="3" type="ORF">LECACI_7A003442</name>
</gene>
<comment type="subcellular location">
    <subcellularLocation>
        <location evidence="1">Cell membrane</location>
        <topology evidence="1">Multi-pass membrane protein</topology>
    </subcellularLocation>
</comment>
<dbReference type="AlphaFoldDB" id="A0AAI9E9U6"/>
<feature type="transmembrane region" description="Helical" evidence="2">
    <location>
        <begin position="533"/>
        <end position="554"/>
    </location>
</feature>
<dbReference type="PANTHER" id="PTHR46494">
    <property type="entry name" value="CORA FAMILY METAL ION TRANSPORTER (EUROFUNG)"/>
    <property type="match status" value="1"/>
</dbReference>
<dbReference type="GO" id="GO:0050897">
    <property type="term" value="F:cobalt ion binding"/>
    <property type="evidence" value="ECO:0007669"/>
    <property type="project" value="TreeGrafter"/>
</dbReference>
<accession>A0AAI9E9U6</accession>
<dbReference type="GO" id="GO:0000287">
    <property type="term" value="F:magnesium ion binding"/>
    <property type="evidence" value="ECO:0007669"/>
    <property type="project" value="TreeGrafter"/>
</dbReference>
<dbReference type="PANTHER" id="PTHR46494:SF1">
    <property type="entry name" value="CORA FAMILY METAL ION TRANSPORTER (EUROFUNG)"/>
    <property type="match status" value="1"/>
</dbReference>
<evidence type="ECO:0008006" key="5">
    <source>
        <dbReference type="Google" id="ProtNLM"/>
    </source>
</evidence>
<reference evidence="3" key="1">
    <citation type="submission" date="2023-11" db="EMBL/GenBank/DDBJ databases">
        <authorList>
            <person name="Alioto T."/>
            <person name="Alioto T."/>
            <person name="Gomez Garrido J."/>
        </authorList>
    </citation>
    <scope>NUCLEOTIDE SEQUENCE</scope>
</reference>
<dbReference type="GO" id="GO:0015095">
    <property type="term" value="F:magnesium ion transmembrane transporter activity"/>
    <property type="evidence" value="ECO:0007669"/>
    <property type="project" value="TreeGrafter"/>
</dbReference>
<dbReference type="GO" id="GO:0015087">
    <property type="term" value="F:cobalt ion transmembrane transporter activity"/>
    <property type="evidence" value="ECO:0007669"/>
    <property type="project" value="TreeGrafter"/>
</dbReference>
<comment type="caution">
    <text evidence="3">The sequence shown here is derived from an EMBL/GenBank/DDBJ whole genome shotgun (WGS) entry which is preliminary data.</text>
</comment>
<evidence type="ECO:0000313" key="4">
    <source>
        <dbReference type="Proteomes" id="UP001296104"/>
    </source>
</evidence>
<name>A0AAI9E9U6_9PEZI</name>